<dbReference type="Gene3D" id="2.40.10.10">
    <property type="entry name" value="Trypsin-like serine proteases"/>
    <property type="match status" value="1"/>
</dbReference>
<dbReference type="CDD" id="cd00190">
    <property type="entry name" value="Tryp_SPc"/>
    <property type="match status" value="1"/>
</dbReference>
<dbReference type="SUPFAM" id="SSF50494">
    <property type="entry name" value="Trypsin-like serine proteases"/>
    <property type="match status" value="1"/>
</dbReference>
<evidence type="ECO:0000256" key="1">
    <source>
        <dbReference type="ARBA" id="ARBA00022670"/>
    </source>
</evidence>
<dbReference type="PANTHER" id="PTHR24276">
    <property type="entry name" value="POLYSERASE-RELATED"/>
    <property type="match status" value="1"/>
</dbReference>
<sequence>MKFFLAVMACLAVSQAATLNFESPMTMRDAQASDRSHTRIVNGFPATAGQFPYQVFLRGFNAGGGALACGGSLISNEWVLTAAHCITGVVRFEIPMGTINFNNPEVMGTSTTFIIHPNYNPNNLNNDIGLIRLATPVSFSQNIQPIALPSADRTGETFLDAQAVVSGFGRTSDAPGSGVSPTLNWVGIRVISNAQCMLTYGPSVIVASTICGLGADANNQSTCNGDSGGPLAIQENGNSLQIGVVSFVSSAGCASGNPSGYVRTTHFRAWITSTPEFKHELLLMMPCDN</sequence>
<dbReference type="PROSITE" id="PS00134">
    <property type="entry name" value="TRYPSIN_HIS"/>
    <property type="match status" value="1"/>
</dbReference>
<dbReference type="PANTHER" id="PTHR24276:SF98">
    <property type="entry name" value="FI18310P1-RELATED"/>
    <property type="match status" value="1"/>
</dbReference>
<evidence type="ECO:0000313" key="10">
    <source>
        <dbReference type="EMBL" id="EAT41458.1"/>
    </source>
</evidence>
<proteinExistence type="inferred from homology"/>
<dbReference type="InterPro" id="IPR043504">
    <property type="entry name" value="Peptidase_S1_PA_chymotrypsin"/>
</dbReference>
<dbReference type="GO" id="GO:0004252">
    <property type="term" value="F:serine-type endopeptidase activity"/>
    <property type="evidence" value="ECO:0007669"/>
    <property type="project" value="InterPro"/>
</dbReference>
<evidence type="ECO:0000256" key="8">
    <source>
        <dbReference type="SAM" id="SignalP"/>
    </source>
</evidence>
<dbReference type="InterPro" id="IPR001314">
    <property type="entry name" value="Peptidase_S1A"/>
</dbReference>
<reference evidence="10" key="2">
    <citation type="journal article" date="2007" name="Science">
        <title>Genome sequence of Aedes aegypti, a major arbovirus vector.</title>
        <authorList>
            <person name="Nene V."/>
            <person name="Wortman J.R."/>
            <person name="Lawson D."/>
            <person name="Haas B."/>
            <person name="Kodira C."/>
            <person name="Tu Z.J."/>
            <person name="Loftus B."/>
            <person name="Xi Z."/>
            <person name="Megy K."/>
            <person name="Grabherr M."/>
            <person name="Ren Q."/>
            <person name="Zdobnov E.M."/>
            <person name="Lobo N.F."/>
            <person name="Campbell K.S."/>
            <person name="Brown S.E."/>
            <person name="Bonaldo M.F."/>
            <person name="Zhu J."/>
            <person name="Sinkins S.P."/>
            <person name="Hogenkamp D.G."/>
            <person name="Amedeo P."/>
            <person name="Arensburger P."/>
            <person name="Atkinson P.W."/>
            <person name="Bidwell S."/>
            <person name="Biedler J."/>
            <person name="Birney E."/>
            <person name="Bruggner R.V."/>
            <person name="Costas J."/>
            <person name="Coy M.R."/>
            <person name="Crabtree J."/>
            <person name="Crawford M."/>
            <person name="Debruyn B."/>
            <person name="Decaprio D."/>
            <person name="Eiglmeier K."/>
            <person name="Eisenstadt E."/>
            <person name="El-Dorry H."/>
            <person name="Gelbart W.M."/>
            <person name="Gomes S.L."/>
            <person name="Hammond M."/>
            <person name="Hannick L.I."/>
            <person name="Hogan J.R."/>
            <person name="Holmes M.H."/>
            <person name="Jaffe D."/>
            <person name="Johnston J.S."/>
            <person name="Kennedy R.C."/>
            <person name="Koo H."/>
            <person name="Kravitz S."/>
            <person name="Kriventseva E.V."/>
            <person name="Kulp D."/>
            <person name="Labutti K."/>
            <person name="Lee E."/>
            <person name="Li S."/>
            <person name="Lovin D.D."/>
            <person name="Mao C."/>
            <person name="Mauceli E."/>
            <person name="Menck C.F."/>
            <person name="Miller J.R."/>
            <person name="Montgomery P."/>
            <person name="Mori A."/>
            <person name="Nascimento A.L."/>
            <person name="Naveira H.F."/>
            <person name="Nusbaum C."/>
            <person name="O'leary S."/>
            <person name="Orvis J."/>
            <person name="Pertea M."/>
            <person name="Quesneville H."/>
            <person name="Reidenbach K.R."/>
            <person name="Rogers Y.H."/>
            <person name="Roth C.W."/>
            <person name="Schneider J.R."/>
            <person name="Schatz M."/>
            <person name="Shumway M."/>
            <person name="Stanke M."/>
            <person name="Stinson E.O."/>
            <person name="Tubio J.M."/>
            <person name="Vanzee J.P."/>
            <person name="Verjovski-Almeida S."/>
            <person name="Werner D."/>
            <person name="White O."/>
            <person name="Wyder S."/>
            <person name="Zeng Q."/>
            <person name="Zhao Q."/>
            <person name="Zhao Y."/>
            <person name="Hill C.A."/>
            <person name="Raikhel A.S."/>
            <person name="Soares M.B."/>
            <person name="Knudson D.L."/>
            <person name="Lee N.H."/>
            <person name="Galagan J."/>
            <person name="Salzberg S.L."/>
            <person name="Paulsen I.T."/>
            <person name="Dimopoulos G."/>
            <person name="Collins F.H."/>
            <person name="Birren B."/>
            <person name="Fraser-Liggett C.M."/>
            <person name="Severson D.W."/>
        </authorList>
    </citation>
    <scope>NUCLEOTIDE SEQUENCE [LARGE SCALE GENOMIC DNA]</scope>
    <source>
        <strain evidence="10">Liverpool</strain>
    </source>
</reference>
<name>Q174G7_AEDAE</name>
<reference evidence="10" key="3">
    <citation type="submission" date="2012-09" db="EMBL/GenBank/DDBJ databases">
        <authorList>
            <consortium name="VectorBase"/>
        </authorList>
    </citation>
    <scope>NUCLEOTIDE SEQUENCE</scope>
    <source>
        <strain evidence="10">Liverpool</strain>
    </source>
</reference>
<dbReference type="PaxDb" id="7159-AAEL006902-PA"/>
<evidence type="ECO:0000259" key="9">
    <source>
        <dbReference type="PROSITE" id="PS50240"/>
    </source>
</evidence>
<dbReference type="MEROPS" id="S01.478"/>
<reference evidence="10" key="1">
    <citation type="submission" date="2005-10" db="EMBL/GenBank/DDBJ databases">
        <authorList>
            <person name="Loftus B.J."/>
            <person name="Nene V.M."/>
            <person name="Hannick L.I."/>
            <person name="Bidwell S."/>
            <person name="Haas B."/>
            <person name="Amedeo P."/>
            <person name="Orvis J."/>
            <person name="Wortman J.R."/>
            <person name="White O.R."/>
            <person name="Salzberg S."/>
            <person name="Shumway M."/>
            <person name="Koo H."/>
            <person name="Zhao Y."/>
            <person name="Holmes M."/>
            <person name="Miller J."/>
            <person name="Schatz M."/>
            <person name="Pop M."/>
            <person name="Pai G."/>
            <person name="Utterback T."/>
            <person name="Rogers Y.-H."/>
            <person name="Kravitz S."/>
            <person name="Fraser C.M."/>
        </authorList>
    </citation>
    <scope>NUCLEOTIDE SEQUENCE</scope>
    <source>
        <strain evidence="10">Liverpool</strain>
    </source>
</reference>
<dbReference type="PROSITE" id="PS50240">
    <property type="entry name" value="TRYPSIN_DOM"/>
    <property type="match status" value="1"/>
</dbReference>
<keyword evidence="3 7" id="KW-0378">Hydrolase</keyword>
<dbReference type="GO" id="GO:0006508">
    <property type="term" value="P:proteolysis"/>
    <property type="evidence" value="ECO:0007669"/>
    <property type="project" value="UniProtKB-KW"/>
</dbReference>
<evidence type="ECO:0000256" key="5">
    <source>
        <dbReference type="ARBA" id="ARBA00023157"/>
    </source>
</evidence>
<gene>
    <name evidence="10" type="ORF">AaeL_AAEL006902</name>
</gene>
<accession>Q174G7</accession>
<dbReference type="SMART" id="SM00020">
    <property type="entry name" value="Tryp_SPc"/>
    <property type="match status" value="1"/>
</dbReference>
<dbReference type="EMBL" id="CH477411">
    <property type="protein sequence ID" value="EAT41458.1"/>
    <property type="molecule type" value="Genomic_DNA"/>
</dbReference>
<dbReference type="InterPro" id="IPR001254">
    <property type="entry name" value="Trypsin_dom"/>
</dbReference>
<organism evidence="10 11">
    <name type="scientific">Aedes aegypti</name>
    <name type="common">Yellowfever mosquito</name>
    <name type="synonym">Culex aegypti</name>
    <dbReference type="NCBI Taxonomy" id="7159"/>
    <lineage>
        <taxon>Eukaryota</taxon>
        <taxon>Metazoa</taxon>
        <taxon>Ecdysozoa</taxon>
        <taxon>Arthropoda</taxon>
        <taxon>Hexapoda</taxon>
        <taxon>Insecta</taxon>
        <taxon>Pterygota</taxon>
        <taxon>Neoptera</taxon>
        <taxon>Endopterygota</taxon>
        <taxon>Diptera</taxon>
        <taxon>Nematocera</taxon>
        <taxon>Culicoidea</taxon>
        <taxon>Culicidae</taxon>
        <taxon>Culicinae</taxon>
        <taxon>Aedini</taxon>
        <taxon>Aedes</taxon>
        <taxon>Stegomyia</taxon>
    </lineage>
</organism>
<dbReference type="GO" id="GO:0007586">
    <property type="term" value="P:digestion"/>
    <property type="evidence" value="ECO:0007669"/>
    <property type="project" value="UniProtKB-KW"/>
</dbReference>
<keyword evidence="1 7" id="KW-0645">Protease</keyword>
<dbReference type="OMA" id="ISNIQCM"/>
<evidence type="ECO:0000313" key="11">
    <source>
        <dbReference type="Proteomes" id="UP000682892"/>
    </source>
</evidence>
<keyword evidence="4 7" id="KW-0720">Serine protease</keyword>
<dbReference type="Pfam" id="PF00089">
    <property type="entry name" value="Trypsin"/>
    <property type="match status" value="1"/>
</dbReference>
<dbReference type="KEGG" id="aag:5568487"/>
<evidence type="ECO:0000256" key="2">
    <source>
        <dbReference type="ARBA" id="ARBA00022757"/>
    </source>
</evidence>
<dbReference type="InterPro" id="IPR018114">
    <property type="entry name" value="TRYPSIN_HIS"/>
</dbReference>
<keyword evidence="2" id="KW-0222">Digestion</keyword>
<comment type="similarity">
    <text evidence="6">Belongs to the peptidase S1 family. CLIP subfamily.</text>
</comment>
<dbReference type="PROSITE" id="PS00135">
    <property type="entry name" value="TRYPSIN_SER"/>
    <property type="match status" value="1"/>
</dbReference>
<dbReference type="PhylomeDB" id="Q174G7"/>
<dbReference type="STRING" id="7159.Q174G7"/>
<dbReference type="OrthoDB" id="5597713at2759"/>
<dbReference type="InterPro" id="IPR033116">
    <property type="entry name" value="TRYPSIN_SER"/>
</dbReference>
<dbReference type="eggNOG" id="KOG3627">
    <property type="taxonomic scope" value="Eukaryota"/>
</dbReference>
<feature type="signal peptide" evidence="8">
    <location>
        <begin position="1"/>
        <end position="16"/>
    </location>
</feature>
<dbReference type="FunFam" id="2.40.10.10:FF:000034">
    <property type="entry name" value="Eupolytin"/>
    <property type="match status" value="1"/>
</dbReference>
<keyword evidence="5" id="KW-1015">Disulfide bond</keyword>
<evidence type="ECO:0000256" key="6">
    <source>
        <dbReference type="ARBA" id="ARBA00024195"/>
    </source>
</evidence>
<evidence type="ECO:0000256" key="3">
    <source>
        <dbReference type="ARBA" id="ARBA00022801"/>
    </source>
</evidence>
<dbReference type="VEuPathDB" id="VectorBase:AAEL006902"/>
<dbReference type="AlphaFoldDB" id="Q174G7"/>
<dbReference type="HOGENOM" id="CLU_006842_7_6_1"/>
<protein>
    <submittedName>
        <fullName evidence="10">AAEL006902-PA</fullName>
    </submittedName>
</protein>
<dbReference type="PRINTS" id="PR00722">
    <property type="entry name" value="CHYMOTRYPSIN"/>
</dbReference>
<feature type="domain" description="Peptidase S1" evidence="9">
    <location>
        <begin position="40"/>
        <end position="276"/>
    </location>
</feature>
<dbReference type="InterPro" id="IPR009003">
    <property type="entry name" value="Peptidase_S1_PA"/>
</dbReference>
<keyword evidence="8" id="KW-0732">Signal</keyword>
<evidence type="ECO:0000256" key="4">
    <source>
        <dbReference type="ARBA" id="ARBA00022825"/>
    </source>
</evidence>
<dbReference type="Proteomes" id="UP000682892">
    <property type="component" value="Unassembled WGS sequence"/>
</dbReference>
<dbReference type="InterPro" id="IPR050430">
    <property type="entry name" value="Peptidase_S1"/>
</dbReference>
<feature type="chain" id="PRO_5030175316" evidence="8">
    <location>
        <begin position="17"/>
        <end position="289"/>
    </location>
</feature>
<evidence type="ECO:0000256" key="7">
    <source>
        <dbReference type="RuleBase" id="RU363034"/>
    </source>
</evidence>